<name>A0AB74UHP1_9GAMM</name>
<evidence type="ECO:0000313" key="3">
    <source>
        <dbReference type="EMBL" id="XCJ81164.1"/>
    </source>
</evidence>
<keyword evidence="2" id="KW-0472">Membrane</keyword>
<protein>
    <submittedName>
        <fullName evidence="3">Uncharacterized protein</fullName>
    </submittedName>
</protein>
<keyword evidence="2" id="KW-0812">Transmembrane</keyword>
<evidence type="ECO:0000256" key="2">
    <source>
        <dbReference type="SAM" id="Phobius"/>
    </source>
</evidence>
<proteinExistence type="predicted"/>
<dbReference type="AlphaFoldDB" id="A0AB74UHP1"/>
<evidence type="ECO:0000256" key="1">
    <source>
        <dbReference type="SAM" id="MobiDB-lite"/>
    </source>
</evidence>
<accession>A0AB74UHP1</accession>
<feature type="region of interest" description="Disordered" evidence="1">
    <location>
        <begin position="78"/>
        <end position="112"/>
    </location>
</feature>
<feature type="transmembrane region" description="Helical" evidence="2">
    <location>
        <begin position="23"/>
        <end position="51"/>
    </location>
</feature>
<organism evidence="3">
    <name type="scientific">Salinicola endophyticus</name>
    <dbReference type="NCBI Taxonomy" id="1949083"/>
    <lineage>
        <taxon>Bacteria</taxon>
        <taxon>Pseudomonadati</taxon>
        <taxon>Pseudomonadota</taxon>
        <taxon>Gammaproteobacteria</taxon>
        <taxon>Oceanospirillales</taxon>
        <taxon>Halomonadaceae</taxon>
        <taxon>Salinicola</taxon>
    </lineage>
</organism>
<dbReference type="EMBL" id="CP159578">
    <property type="protein sequence ID" value="XCJ81164.1"/>
    <property type="molecule type" value="Genomic_DNA"/>
</dbReference>
<reference evidence="3" key="1">
    <citation type="submission" date="2024-06" db="EMBL/GenBank/DDBJ databases">
        <title>Complete genome of Salinicola endophyticus HNIBRBA4755.</title>
        <authorList>
            <person name="Shin S.Y."/>
            <person name="Kang H."/>
            <person name="Song J."/>
        </authorList>
    </citation>
    <scope>NUCLEOTIDE SEQUENCE</scope>
    <source>
        <strain evidence="3">HNIBRBA4755</strain>
    </source>
</reference>
<feature type="compositionally biased region" description="Basic and acidic residues" evidence="1">
    <location>
        <begin position="81"/>
        <end position="91"/>
    </location>
</feature>
<keyword evidence="2" id="KW-1133">Transmembrane helix</keyword>
<feature type="compositionally biased region" description="Polar residues" evidence="1">
    <location>
        <begin position="102"/>
        <end position="112"/>
    </location>
</feature>
<sequence length="112" mass="11882">MPAQANGCVTRYWNASSVESSPNPMLCLAFCVPGALPFILFGDLFSVSLILRQRPSRRAANSNIGRRVAAAGSLQGGLDITRSRPRGEGLQRKKAPRAKSRLNGSLNGAVTG</sequence>
<gene>
    <name evidence="3" type="ORF">ABV408_08300</name>
</gene>
<dbReference type="RefSeq" id="WP_353981937.1">
    <property type="nucleotide sequence ID" value="NZ_CP159578.1"/>
</dbReference>